<keyword evidence="3" id="KW-1185">Reference proteome</keyword>
<gene>
    <name evidence="2" type="ORF">ACLA_048010</name>
</gene>
<feature type="compositionally biased region" description="Polar residues" evidence="1">
    <location>
        <begin position="438"/>
        <end position="447"/>
    </location>
</feature>
<feature type="compositionally biased region" description="Basic and acidic residues" evidence="1">
    <location>
        <begin position="49"/>
        <end position="64"/>
    </location>
</feature>
<feature type="region of interest" description="Disordered" evidence="1">
    <location>
        <begin position="1"/>
        <end position="300"/>
    </location>
</feature>
<organism evidence="2 3">
    <name type="scientific">Aspergillus clavatus (strain ATCC 1007 / CBS 513.65 / DSM 816 / NCTC 3887 / NRRL 1 / QM 1276 / 107)</name>
    <dbReference type="NCBI Taxonomy" id="344612"/>
    <lineage>
        <taxon>Eukaryota</taxon>
        <taxon>Fungi</taxon>
        <taxon>Dikarya</taxon>
        <taxon>Ascomycota</taxon>
        <taxon>Pezizomycotina</taxon>
        <taxon>Eurotiomycetes</taxon>
        <taxon>Eurotiomycetidae</taxon>
        <taxon>Eurotiales</taxon>
        <taxon>Aspergillaceae</taxon>
        <taxon>Aspergillus</taxon>
        <taxon>Aspergillus subgen. Fumigati</taxon>
    </lineage>
</organism>
<dbReference type="RefSeq" id="XP_001271758.1">
    <property type="nucleotide sequence ID" value="XM_001271757.1"/>
</dbReference>
<dbReference type="EMBL" id="DS027054">
    <property type="protein sequence ID" value="EAW10332.1"/>
    <property type="molecule type" value="Genomic_DNA"/>
</dbReference>
<feature type="compositionally biased region" description="Low complexity" evidence="1">
    <location>
        <begin position="172"/>
        <end position="187"/>
    </location>
</feature>
<feature type="compositionally biased region" description="Low complexity" evidence="1">
    <location>
        <begin position="371"/>
        <end position="389"/>
    </location>
</feature>
<dbReference type="VEuPathDB" id="FungiDB:ACLA_048010"/>
<proteinExistence type="predicted"/>
<reference evidence="2 3" key="1">
    <citation type="journal article" date="2008" name="PLoS Genet.">
        <title>Genomic islands in the pathogenic filamentous fungus Aspergillus fumigatus.</title>
        <authorList>
            <person name="Fedorova N.D."/>
            <person name="Khaldi N."/>
            <person name="Joardar V.S."/>
            <person name="Maiti R."/>
            <person name="Amedeo P."/>
            <person name="Anderson M.J."/>
            <person name="Crabtree J."/>
            <person name="Silva J.C."/>
            <person name="Badger J.H."/>
            <person name="Albarraq A."/>
            <person name="Angiuoli S."/>
            <person name="Bussey H."/>
            <person name="Bowyer P."/>
            <person name="Cotty P.J."/>
            <person name="Dyer P.S."/>
            <person name="Egan A."/>
            <person name="Galens K."/>
            <person name="Fraser-Liggett C.M."/>
            <person name="Haas B.J."/>
            <person name="Inman J.M."/>
            <person name="Kent R."/>
            <person name="Lemieux S."/>
            <person name="Malavazi I."/>
            <person name="Orvis J."/>
            <person name="Roemer T."/>
            <person name="Ronning C.M."/>
            <person name="Sundaram J.P."/>
            <person name="Sutton G."/>
            <person name="Turner G."/>
            <person name="Venter J.C."/>
            <person name="White O.R."/>
            <person name="Whitty B.R."/>
            <person name="Youngman P."/>
            <person name="Wolfe K.H."/>
            <person name="Goldman G.H."/>
            <person name="Wortman J.R."/>
            <person name="Jiang B."/>
            <person name="Denning D.W."/>
            <person name="Nierman W.C."/>
        </authorList>
    </citation>
    <scope>NUCLEOTIDE SEQUENCE [LARGE SCALE GENOMIC DNA]</scope>
    <source>
        <strain evidence="3">ATCC 1007 / CBS 513.65 / DSM 816 / NCTC 3887 / NRRL 1</strain>
    </source>
</reference>
<dbReference type="OrthoDB" id="4505596at2759"/>
<feature type="compositionally biased region" description="Polar residues" evidence="1">
    <location>
        <begin position="137"/>
        <end position="149"/>
    </location>
</feature>
<feature type="compositionally biased region" description="Polar residues" evidence="1">
    <location>
        <begin position="1"/>
        <end position="24"/>
    </location>
</feature>
<feature type="compositionally biased region" description="Polar residues" evidence="1">
    <location>
        <begin position="414"/>
        <end position="424"/>
    </location>
</feature>
<feature type="compositionally biased region" description="Polar residues" evidence="1">
    <location>
        <begin position="269"/>
        <end position="278"/>
    </location>
</feature>
<evidence type="ECO:0000256" key="1">
    <source>
        <dbReference type="SAM" id="MobiDB-lite"/>
    </source>
</evidence>
<sequence length="832" mass="89762">MAQTSYSLPPTPLASSFDESLSSTKRCHSQHPPGDLKTPQPGKTKNSTQKRDSIAPEVKSEVKKSNHKKPGQPNSHNQDSQKHELATPISNSKRKAKAPQSQSNLRTLLLKDPQKKRKSLSTTTELLGKHKNKLKSKSSIVASTPMQNSRKARKSMPATLNNATEHKKEATSAKPSKASASRASTPARSHHKSKTASQASMKACKPATNSMDHSIPQPTPSITTKKGIGATESATAAVKASAPARDSTAKSRRRRDRKSAAAMRKIIDSAQQTPSHTTPLPGPTNDAAEPLSHTLNTRSSRAKAAAAKMLNVDKALDSPVPLMALNATPRNREVADSVDGTPMQVYSDGFHFDYAPEMYGNAFGLDGQVDSSGSPTSLSTGASAAARASTRVRKPTIRALESLESERQFRRSRPPSSKADSTSGEVMGQRKGDVAQQAPPTTQTSHVPSAAEQPDTATIARQLFDFAAAAVSAEDPALDAGLEAKMESLRQEFEAENLSQIRQEAGSGGESRLTSSLPYILDNRKVSEPWTDEDGWTHTGLLNKFGEEYVFVSSDYEWVHPANTYGDDQLPQPPGRFRTREQAEKDRVFGYPPRLGERNLPRQTSFFRFENVDEEKAKVRARDAARLRGIPVDRTMSVADIEALITQHDSTGQKEISKEVEKPVGSTRKRRRTEPAKDSSETSSGSKRRRTNPPAIAATAVAAAAEKPTLKIKFRFSNPEKAAAVAAIIAGADQPTSLSKKRRFSDTNGAMAATESPKKCKPSPEPASPANQALALTPSGRPRRRAAAALMADFQSHAEERASRAQARKSAVGISGKPGEAQVQLEEGLKSV</sequence>
<dbReference type="GeneID" id="4704190"/>
<dbReference type="KEGG" id="act:ACLA_048010"/>
<feature type="region of interest" description="Disordered" evidence="1">
    <location>
        <begin position="649"/>
        <end position="694"/>
    </location>
</feature>
<feature type="compositionally biased region" description="Basic and acidic residues" evidence="1">
    <location>
        <begin position="651"/>
        <end position="662"/>
    </location>
</feature>
<dbReference type="HOGENOM" id="CLU_010062_0_0_1"/>
<dbReference type="eggNOG" id="ENOG502RAJI">
    <property type="taxonomic scope" value="Eukaryota"/>
</dbReference>
<feature type="region of interest" description="Disordered" evidence="1">
    <location>
        <begin position="370"/>
        <end position="453"/>
    </location>
</feature>
<dbReference type="AlphaFoldDB" id="A1CHH7"/>
<dbReference type="OMA" id="EWYRPNN"/>
<protein>
    <submittedName>
        <fullName evidence="2">GPI-anchored cell surface glycoprotein, putative</fullName>
    </submittedName>
</protein>
<evidence type="ECO:0000313" key="3">
    <source>
        <dbReference type="Proteomes" id="UP000006701"/>
    </source>
</evidence>
<dbReference type="Proteomes" id="UP000006701">
    <property type="component" value="Unassembled WGS sequence"/>
</dbReference>
<accession>A1CHH7</accession>
<name>A1CHH7_ASPCL</name>
<evidence type="ECO:0000313" key="2">
    <source>
        <dbReference type="EMBL" id="EAW10332.1"/>
    </source>
</evidence>
<feature type="compositionally biased region" description="Low complexity" evidence="1">
    <location>
        <begin position="230"/>
        <end position="246"/>
    </location>
</feature>
<feature type="region of interest" description="Disordered" evidence="1">
    <location>
        <begin position="733"/>
        <end position="832"/>
    </location>
</feature>